<evidence type="ECO:0000256" key="6">
    <source>
        <dbReference type="ARBA" id="ARBA00049400"/>
    </source>
</evidence>
<accession>V3Z7Y4</accession>
<dbReference type="OMA" id="EHSWVKH"/>
<dbReference type="GO" id="GO:0005737">
    <property type="term" value="C:cytoplasm"/>
    <property type="evidence" value="ECO:0007669"/>
    <property type="project" value="TreeGrafter"/>
</dbReference>
<evidence type="ECO:0000256" key="2">
    <source>
        <dbReference type="ARBA" id="ARBA00012265"/>
    </source>
</evidence>
<proteinExistence type="predicted"/>
<dbReference type="PROSITE" id="PS51684">
    <property type="entry name" value="SAM_MT_TRM5_TYW2"/>
    <property type="match status" value="1"/>
</dbReference>
<feature type="non-terminal residue" evidence="8">
    <location>
        <position position="1"/>
    </location>
</feature>
<dbReference type="InterPro" id="IPR056743">
    <property type="entry name" value="TRM5-TYW2-like_MTfase"/>
</dbReference>
<dbReference type="InterPro" id="IPR029063">
    <property type="entry name" value="SAM-dependent_MTases_sf"/>
</dbReference>
<gene>
    <name evidence="8" type="ORF">LOTGIDRAFT_128178</name>
</gene>
<dbReference type="Gene3D" id="3.40.50.150">
    <property type="entry name" value="Vaccinia Virus protein VP39"/>
    <property type="match status" value="1"/>
</dbReference>
<organism evidence="8 9">
    <name type="scientific">Lottia gigantea</name>
    <name type="common">Giant owl limpet</name>
    <dbReference type="NCBI Taxonomy" id="225164"/>
    <lineage>
        <taxon>Eukaryota</taxon>
        <taxon>Metazoa</taxon>
        <taxon>Spiralia</taxon>
        <taxon>Lophotrochozoa</taxon>
        <taxon>Mollusca</taxon>
        <taxon>Gastropoda</taxon>
        <taxon>Patellogastropoda</taxon>
        <taxon>Lottioidea</taxon>
        <taxon>Lottiidae</taxon>
        <taxon>Lottia</taxon>
    </lineage>
</organism>
<dbReference type="Pfam" id="PF02475">
    <property type="entry name" value="TRM5-TYW2_MTfase"/>
    <property type="match status" value="1"/>
</dbReference>
<dbReference type="InterPro" id="IPR056744">
    <property type="entry name" value="TRM5/TYW2-like_N"/>
</dbReference>
<dbReference type="SUPFAM" id="SSF53335">
    <property type="entry name" value="S-adenosyl-L-methionine-dependent methyltransferases"/>
    <property type="match status" value="1"/>
</dbReference>
<dbReference type="Pfam" id="PF25133">
    <property type="entry name" value="TYW2_N_2"/>
    <property type="match status" value="1"/>
</dbReference>
<dbReference type="EC" id="2.5.1.114" evidence="2"/>
<keyword evidence="3" id="KW-0808">Transferase</keyword>
<dbReference type="STRING" id="225164.V3Z7Y4"/>
<evidence type="ECO:0000259" key="7">
    <source>
        <dbReference type="PROSITE" id="PS51684"/>
    </source>
</evidence>
<evidence type="ECO:0000256" key="1">
    <source>
        <dbReference type="ARBA" id="ARBA00004797"/>
    </source>
</evidence>
<dbReference type="GO" id="GO:0102522">
    <property type="term" value="F:tRNA 4-demethylwyosine alpha-amino-alpha-carboxypropyltransferase activity"/>
    <property type="evidence" value="ECO:0007669"/>
    <property type="project" value="UniProtKB-EC"/>
</dbReference>
<dbReference type="OrthoDB" id="408788at2759"/>
<feature type="domain" description="SAM-dependent methyltransferase TRM5/TYW2-type" evidence="7">
    <location>
        <begin position="98"/>
        <end position="409"/>
    </location>
</feature>
<comment type="pathway">
    <text evidence="1">tRNA modification; wybutosine-tRNA(Phe) biosynthesis.</text>
</comment>
<evidence type="ECO:0000256" key="3">
    <source>
        <dbReference type="ARBA" id="ARBA00022679"/>
    </source>
</evidence>
<evidence type="ECO:0000256" key="5">
    <source>
        <dbReference type="ARBA" id="ARBA00022694"/>
    </source>
</evidence>
<dbReference type="Proteomes" id="UP000030746">
    <property type="component" value="Unassembled WGS sequence"/>
</dbReference>
<comment type="catalytic activity">
    <reaction evidence="6">
        <text>4-demethylwyosine(37) in tRNA(Phe) + S-adenosyl-L-methionine = 4-demethyl-7-[(3S)-3-amino-3-carboxypropyl]wyosine(37) in tRNA(Phe) + S-methyl-5'-thioadenosine + H(+)</text>
        <dbReference type="Rhea" id="RHEA:36355"/>
        <dbReference type="Rhea" id="RHEA-COMP:10164"/>
        <dbReference type="Rhea" id="RHEA-COMP:10378"/>
        <dbReference type="ChEBI" id="CHEBI:15378"/>
        <dbReference type="ChEBI" id="CHEBI:17509"/>
        <dbReference type="ChEBI" id="CHEBI:59789"/>
        <dbReference type="ChEBI" id="CHEBI:64315"/>
        <dbReference type="ChEBI" id="CHEBI:73550"/>
        <dbReference type="EC" id="2.5.1.114"/>
    </reaction>
</comment>
<dbReference type="PANTHER" id="PTHR23245:SF25">
    <property type="entry name" value="TRNA WYBUTOSINE-SYNTHESIZING PROTEIN 2 HOMOLOG"/>
    <property type="match status" value="1"/>
</dbReference>
<name>V3Z7Y4_LOTGI</name>
<dbReference type="EMBL" id="KB202954">
    <property type="protein sequence ID" value="ESO86943.1"/>
    <property type="molecule type" value="Genomic_DNA"/>
</dbReference>
<dbReference type="InterPro" id="IPR030382">
    <property type="entry name" value="MeTrfase_TRM5/TYW2"/>
</dbReference>
<dbReference type="CDD" id="cd02440">
    <property type="entry name" value="AdoMet_MTases"/>
    <property type="match status" value="1"/>
</dbReference>
<keyword evidence="4" id="KW-0949">S-adenosyl-L-methionine</keyword>
<evidence type="ECO:0000313" key="9">
    <source>
        <dbReference type="Proteomes" id="UP000030746"/>
    </source>
</evidence>
<dbReference type="AlphaFoldDB" id="V3Z7Y4"/>
<protein>
    <recommendedName>
        <fullName evidence="2">tRNA(Phe) (4-demethylwyosine(37)-C(7)) aminocarboxypropyltransferase</fullName>
        <ecNumber evidence="2">2.5.1.114</ecNumber>
    </recommendedName>
</protein>
<dbReference type="FunFam" id="3.30.300.110:FF:000002">
    <property type="entry name" value="tRNA wybutosine-synthesizing protein 2 homolog"/>
    <property type="match status" value="1"/>
</dbReference>
<dbReference type="PANTHER" id="PTHR23245">
    <property type="entry name" value="TRNA METHYLTRANSFERASE"/>
    <property type="match status" value="1"/>
</dbReference>
<evidence type="ECO:0000256" key="4">
    <source>
        <dbReference type="ARBA" id="ARBA00022691"/>
    </source>
</evidence>
<dbReference type="Gene3D" id="3.30.300.110">
    <property type="entry name" value="Met-10+ protein-like domains"/>
    <property type="match status" value="1"/>
</dbReference>
<evidence type="ECO:0000313" key="8">
    <source>
        <dbReference type="EMBL" id="ESO86943.1"/>
    </source>
</evidence>
<dbReference type="GO" id="GO:0030488">
    <property type="term" value="P:tRNA methylation"/>
    <property type="evidence" value="ECO:0007669"/>
    <property type="project" value="TreeGrafter"/>
</dbReference>
<dbReference type="CTD" id="20232805"/>
<sequence>RQILEKNGIWDESRRFKTVVNRKIAIPVLTDSFNLKVLENILTENEIEVCKMELPPSKKTNVKNRTPASILKESLKELVIKSGKEWSKKLEEDLPTSWEKHGDLVLFHEGCFKSPVWTELDSEMWNVVASSLSCKRLAVKSVVNNNGFRTPQVRLVVGDDGWVEQVDNKLRFTYNITKCMYSIGNITEKLRLAKLNCSAETVVDLYAGIGYFTIPYLVHAGAEYVHACEWNPDAVEALKKNLKLNQVEERCTVYLGDNRKVCPVNVADRVNLGLIPSSENGWPVACSALKHDSGGFLHIHANVSSLNQLASKPKLHDVYVCCDSEKHEYIKLLSNDDSNKSFSDQNASKGDSYSRIIWNQWAESTAIKIRTMLCELYQKPWTTTIHHIEHIKSYAPHVDHLVLDLECRPLT</sequence>
<dbReference type="GO" id="GO:0008175">
    <property type="term" value="F:tRNA methyltransferase activity"/>
    <property type="evidence" value="ECO:0007669"/>
    <property type="project" value="TreeGrafter"/>
</dbReference>
<dbReference type="RefSeq" id="XP_009062340.1">
    <property type="nucleotide sequence ID" value="XM_009064092.1"/>
</dbReference>
<dbReference type="GO" id="GO:0031591">
    <property type="term" value="P:wybutosine biosynthetic process"/>
    <property type="evidence" value="ECO:0007669"/>
    <property type="project" value="TreeGrafter"/>
</dbReference>
<reference evidence="8 9" key="1">
    <citation type="journal article" date="2013" name="Nature">
        <title>Insights into bilaterian evolution from three spiralian genomes.</title>
        <authorList>
            <person name="Simakov O."/>
            <person name="Marletaz F."/>
            <person name="Cho S.J."/>
            <person name="Edsinger-Gonzales E."/>
            <person name="Havlak P."/>
            <person name="Hellsten U."/>
            <person name="Kuo D.H."/>
            <person name="Larsson T."/>
            <person name="Lv J."/>
            <person name="Arendt D."/>
            <person name="Savage R."/>
            <person name="Osoegawa K."/>
            <person name="de Jong P."/>
            <person name="Grimwood J."/>
            <person name="Chapman J.A."/>
            <person name="Shapiro H."/>
            <person name="Aerts A."/>
            <person name="Otillar R.P."/>
            <person name="Terry A.Y."/>
            <person name="Boore J.L."/>
            <person name="Grigoriev I.V."/>
            <person name="Lindberg D.R."/>
            <person name="Seaver E.C."/>
            <person name="Weisblat D.A."/>
            <person name="Putnam N.H."/>
            <person name="Rokhsar D.S."/>
        </authorList>
    </citation>
    <scope>NUCLEOTIDE SEQUENCE [LARGE SCALE GENOMIC DNA]</scope>
</reference>
<dbReference type="HOGENOM" id="CLU_022610_1_0_1"/>
<keyword evidence="5" id="KW-0819">tRNA processing</keyword>
<keyword evidence="9" id="KW-1185">Reference proteome</keyword>
<dbReference type="GeneID" id="20232805"/>
<dbReference type="KEGG" id="lgi:LOTGIDRAFT_128178"/>